<evidence type="ECO:0000313" key="2">
    <source>
        <dbReference type="Proteomes" id="UP001215280"/>
    </source>
</evidence>
<protein>
    <submittedName>
        <fullName evidence="1">Uncharacterized protein</fullName>
    </submittedName>
</protein>
<comment type="caution">
    <text evidence="1">The sequence shown here is derived from an EMBL/GenBank/DDBJ whole genome shotgun (WGS) entry which is preliminary data.</text>
</comment>
<evidence type="ECO:0000313" key="1">
    <source>
        <dbReference type="EMBL" id="KAJ7758929.1"/>
    </source>
</evidence>
<sequence length="180" mass="18482">MTTYPSVASGTDHSVAGAAASSDNARTAAALKFFNALNALSQAAPGSQAQRDALINDATAAAILAAQGAADQHGATVSPAPNTQGFHTSGPWVAGNLYVVIPTAPLLPIPEDPIPDDQEAPLWYAITRGRYIGVTLNNGLAINAVVGVRANNMKSYKTQALAISAFNEALHYRSAAVISV</sequence>
<accession>A0AAD7NFK3</accession>
<name>A0AAD7NFK3_9AGAR</name>
<dbReference type="AlphaFoldDB" id="A0AAD7NFK3"/>
<keyword evidence="2" id="KW-1185">Reference proteome</keyword>
<dbReference type="Proteomes" id="UP001215280">
    <property type="component" value="Unassembled WGS sequence"/>
</dbReference>
<proteinExistence type="predicted"/>
<reference evidence="1" key="1">
    <citation type="submission" date="2023-03" db="EMBL/GenBank/DDBJ databases">
        <title>Massive genome expansion in bonnet fungi (Mycena s.s.) driven by repeated elements and novel gene families across ecological guilds.</title>
        <authorList>
            <consortium name="Lawrence Berkeley National Laboratory"/>
            <person name="Harder C.B."/>
            <person name="Miyauchi S."/>
            <person name="Viragh M."/>
            <person name="Kuo A."/>
            <person name="Thoen E."/>
            <person name="Andreopoulos B."/>
            <person name="Lu D."/>
            <person name="Skrede I."/>
            <person name="Drula E."/>
            <person name="Henrissat B."/>
            <person name="Morin E."/>
            <person name="Kohler A."/>
            <person name="Barry K."/>
            <person name="LaButti K."/>
            <person name="Morin E."/>
            <person name="Salamov A."/>
            <person name="Lipzen A."/>
            <person name="Mereny Z."/>
            <person name="Hegedus B."/>
            <person name="Baldrian P."/>
            <person name="Stursova M."/>
            <person name="Weitz H."/>
            <person name="Taylor A."/>
            <person name="Grigoriev I.V."/>
            <person name="Nagy L.G."/>
            <person name="Martin F."/>
            <person name="Kauserud H."/>
        </authorList>
    </citation>
    <scope>NUCLEOTIDE SEQUENCE</scope>
    <source>
        <strain evidence="1">CBHHK188m</strain>
    </source>
</reference>
<gene>
    <name evidence="1" type="ORF">DFH07DRAFT_772276</name>
</gene>
<dbReference type="EMBL" id="JARJLG010000053">
    <property type="protein sequence ID" value="KAJ7758929.1"/>
    <property type="molecule type" value="Genomic_DNA"/>
</dbReference>
<organism evidence="1 2">
    <name type="scientific">Mycena maculata</name>
    <dbReference type="NCBI Taxonomy" id="230809"/>
    <lineage>
        <taxon>Eukaryota</taxon>
        <taxon>Fungi</taxon>
        <taxon>Dikarya</taxon>
        <taxon>Basidiomycota</taxon>
        <taxon>Agaricomycotina</taxon>
        <taxon>Agaricomycetes</taxon>
        <taxon>Agaricomycetidae</taxon>
        <taxon>Agaricales</taxon>
        <taxon>Marasmiineae</taxon>
        <taxon>Mycenaceae</taxon>
        <taxon>Mycena</taxon>
    </lineage>
</organism>